<dbReference type="InterPro" id="IPR003593">
    <property type="entry name" value="AAA+_ATPase"/>
</dbReference>
<feature type="region of interest" description="Disordered" evidence="1">
    <location>
        <begin position="1"/>
        <end position="34"/>
    </location>
</feature>
<comment type="caution">
    <text evidence="3">The sequence shown here is derived from an EMBL/GenBank/DDBJ whole genome shotgun (WGS) entry which is preliminary data.</text>
</comment>
<keyword evidence="4" id="KW-1185">Reference proteome</keyword>
<feature type="region of interest" description="Disordered" evidence="1">
    <location>
        <begin position="145"/>
        <end position="168"/>
    </location>
</feature>
<reference evidence="3" key="1">
    <citation type="submission" date="2021-08" db="EMBL/GenBank/DDBJ databases">
        <title>Chromosome-Level Trichoderma cornu-damae using Hi-C Data.</title>
        <authorList>
            <person name="Kim C.S."/>
        </authorList>
    </citation>
    <scope>NUCLEOTIDE SEQUENCE</scope>
    <source>
        <strain evidence="3">KA19-0412C</strain>
    </source>
</reference>
<dbReference type="GO" id="GO:0016887">
    <property type="term" value="F:ATP hydrolysis activity"/>
    <property type="evidence" value="ECO:0007669"/>
    <property type="project" value="InterPro"/>
</dbReference>
<organism evidence="3 4">
    <name type="scientific">Trichoderma cornu-damae</name>
    <dbReference type="NCBI Taxonomy" id="654480"/>
    <lineage>
        <taxon>Eukaryota</taxon>
        <taxon>Fungi</taxon>
        <taxon>Dikarya</taxon>
        <taxon>Ascomycota</taxon>
        <taxon>Pezizomycotina</taxon>
        <taxon>Sordariomycetes</taxon>
        <taxon>Hypocreomycetidae</taxon>
        <taxon>Hypocreales</taxon>
        <taxon>Hypocreaceae</taxon>
        <taxon>Trichoderma</taxon>
    </lineage>
</organism>
<dbReference type="SUPFAM" id="SSF52540">
    <property type="entry name" value="P-loop containing nucleoside triphosphate hydrolases"/>
    <property type="match status" value="1"/>
</dbReference>
<sequence>MEEQKSPAPSTSCPKTGPGAFLGAPEIGDTTQSQSELMISTMERLQQSMDRLFDSLPSLLLQRSSHPDSSAGWHSDPPNPIHSPVSLASSAVPTPTDPYCGERDFNDEGLPSLLWHLAKQPSSRTRLPSRASAISEPLPSLPLWSPSLPLRPATTEKQDSDSDENQSAPIFRRIDHVWNESLERNALNELGLPTDHSVVRDGNCIFVVHQEFDQSGNHTTTFVEITHKLFKECLQTVMGNNASVSFAKEAPRLDPTILYLYLDDFRSYFNSLAQAKPCRETNLLLSKTQKTLSVKRGYLRLLIDYLEADFAEVEKSLGLMLRDGVITFDMLWALWKPSTLAYSPTYCLHELPGAFVVTSMMRHCGNFPWQPVYSAEMKYVDFDGKTLAYKTVKKEVRYFAGAVKITSLPFYPLQYHKDEAQVRRRLTERGAKFVSLHGAQHKSFAGMAFSLIHEGEGETSKFEMERTRIMVDPVAFRKANPHHFEATDLPAEYTNDDDTFNDGMQPRSLLDTMGIEKAGDDAKSGQGLLIRHGEGEEWARLERAKNNLLLLCCPVVVGFSLSRLDWFEFEVDGIGDIEWDGEAWSSLVLEQETKELLRASVASQIYNPACTADDDAAEAEGKGLSIVLHGPPGTGKTLTVKGLCDHLRHPLLVISARELGYTPDPKAVSKLQKLLAAGHRWGAIVLIEDSDALLEKHGNSDMEPDSIKQVVLNHLESFRGVVFLTSSHVRAFDEALQSRVDIALKYDKLDKRGKRTLLERAVNQTKALGRWEVEPFSDED</sequence>
<evidence type="ECO:0000313" key="3">
    <source>
        <dbReference type="EMBL" id="KAH6610133.1"/>
    </source>
</evidence>
<dbReference type="Gene3D" id="3.40.50.300">
    <property type="entry name" value="P-loop containing nucleotide triphosphate hydrolases"/>
    <property type="match status" value="1"/>
</dbReference>
<dbReference type="Pfam" id="PF22942">
    <property type="entry name" value="DUF7025"/>
    <property type="match status" value="1"/>
</dbReference>
<gene>
    <name evidence="3" type="ORF">Trco_000153</name>
</gene>
<feature type="region of interest" description="Disordered" evidence="1">
    <location>
        <begin position="63"/>
        <end position="85"/>
    </location>
</feature>
<dbReference type="Proteomes" id="UP000827724">
    <property type="component" value="Unassembled WGS sequence"/>
</dbReference>
<evidence type="ECO:0000313" key="4">
    <source>
        <dbReference type="Proteomes" id="UP000827724"/>
    </source>
</evidence>
<dbReference type="SMART" id="SM00382">
    <property type="entry name" value="AAA"/>
    <property type="match status" value="1"/>
</dbReference>
<evidence type="ECO:0000259" key="2">
    <source>
        <dbReference type="SMART" id="SM00382"/>
    </source>
</evidence>
<evidence type="ECO:0000256" key="1">
    <source>
        <dbReference type="SAM" id="MobiDB-lite"/>
    </source>
</evidence>
<dbReference type="PANTHER" id="PTHR46411:SF1">
    <property type="entry name" value="FAMILY ATPASE, PUTATIVE (AFU_ORTHOLOGUE AFUA_7G05752)-RELATED"/>
    <property type="match status" value="1"/>
</dbReference>
<dbReference type="GO" id="GO:0005524">
    <property type="term" value="F:ATP binding"/>
    <property type="evidence" value="ECO:0007669"/>
    <property type="project" value="InterPro"/>
</dbReference>
<feature type="domain" description="AAA+ ATPase" evidence="2">
    <location>
        <begin position="622"/>
        <end position="750"/>
    </location>
</feature>
<dbReference type="InterPro" id="IPR054289">
    <property type="entry name" value="DUF7025"/>
</dbReference>
<name>A0A9P8TZ06_9HYPO</name>
<dbReference type="AlphaFoldDB" id="A0A9P8TZ06"/>
<protein>
    <recommendedName>
        <fullName evidence="2">AAA+ ATPase domain-containing protein</fullName>
    </recommendedName>
</protein>
<dbReference type="InterPro" id="IPR003959">
    <property type="entry name" value="ATPase_AAA_core"/>
</dbReference>
<dbReference type="CDD" id="cd19481">
    <property type="entry name" value="RecA-like_protease"/>
    <property type="match status" value="1"/>
</dbReference>
<dbReference type="Pfam" id="PF00004">
    <property type="entry name" value="AAA"/>
    <property type="match status" value="1"/>
</dbReference>
<accession>A0A9P8TZ06</accession>
<dbReference type="EMBL" id="JAIWOZ010000001">
    <property type="protein sequence ID" value="KAH6610133.1"/>
    <property type="molecule type" value="Genomic_DNA"/>
</dbReference>
<dbReference type="PANTHER" id="PTHR46411">
    <property type="entry name" value="FAMILY ATPASE, PUTATIVE-RELATED"/>
    <property type="match status" value="1"/>
</dbReference>
<dbReference type="OrthoDB" id="10042665at2759"/>
<dbReference type="InterPro" id="IPR027417">
    <property type="entry name" value="P-loop_NTPase"/>
</dbReference>
<proteinExistence type="predicted"/>